<dbReference type="EMBL" id="MU005789">
    <property type="protein sequence ID" value="KAF2703130.1"/>
    <property type="molecule type" value="Genomic_DNA"/>
</dbReference>
<dbReference type="PANTHER" id="PTHR47784:SF9">
    <property type="entry name" value="ZN(II)2CYS6 TRANSCRIPTION FACTOR (EUROFUNG)"/>
    <property type="match status" value="1"/>
</dbReference>
<feature type="compositionally biased region" description="Acidic residues" evidence="2">
    <location>
        <begin position="439"/>
        <end position="452"/>
    </location>
</feature>
<protein>
    <recommendedName>
        <fullName evidence="3">Zn(2)-C6 fungal-type domain-containing protein</fullName>
    </recommendedName>
</protein>
<organism evidence="4 5">
    <name type="scientific">Pleomassaria siparia CBS 279.74</name>
    <dbReference type="NCBI Taxonomy" id="1314801"/>
    <lineage>
        <taxon>Eukaryota</taxon>
        <taxon>Fungi</taxon>
        <taxon>Dikarya</taxon>
        <taxon>Ascomycota</taxon>
        <taxon>Pezizomycotina</taxon>
        <taxon>Dothideomycetes</taxon>
        <taxon>Pleosporomycetidae</taxon>
        <taxon>Pleosporales</taxon>
        <taxon>Pleomassariaceae</taxon>
        <taxon>Pleomassaria</taxon>
    </lineage>
</organism>
<dbReference type="GO" id="GO:0008270">
    <property type="term" value="F:zinc ion binding"/>
    <property type="evidence" value="ECO:0007669"/>
    <property type="project" value="InterPro"/>
</dbReference>
<feature type="domain" description="Zn(2)-C6 fungal-type" evidence="3">
    <location>
        <begin position="25"/>
        <end position="55"/>
    </location>
</feature>
<reference evidence="4" key="1">
    <citation type="journal article" date="2020" name="Stud. Mycol.">
        <title>101 Dothideomycetes genomes: a test case for predicting lifestyles and emergence of pathogens.</title>
        <authorList>
            <person name="Haridas S."/>
            <person name="Albert R."/>
            <person name="Binder M."/>
            <person name="Bloem J."/>
            <person name="Labutti K."/>
            <person name="Salamov A."/>
            <person name="Andreopoulos B."/>
            <person name="Baker S."/>
            <person name="Barry K."/>
            <person name="Bills G."/>
            <person name="Bluhm B."/>
            <person name="Cannon C."/>
            <person name="Castanera R."/>
            <person name="Culley D."/>
            <person name="Daum C."/>
            <person name="Ezra D."/>
            <person name="Gonzalez J."/>
            <person name="Henrissat B."/>
            <person name="Kuo A."/>
            <person name="Liang C."/>
            <person name="Lipzen A."/>
            <person name="Lutzoni F."/>
            <person name="Magnuson J."/>
            <person name="Mondo S."/>
            <person name="Nolan M."/>
            <person name="Ohm R."/>
            <person name="Pangilinan J."/>
            <person name="Park H.-J."/>
            <person name="Ramirez L."/>
            <person name="Alfaro M."/>
            <person name="Sun H."/>
            <person name="Tritt A."/>
            <person name="Yoshinaga Y."/>
            <person name="Zwiers L.-H."/>
            <person name="Turgeon B."/>
            <person name="Goodwin S."/>
            <person name="Spatafora J."/>
            <person name="Crous P."/>
            <person name="Grigoriev I."/>
        </authorList>
    </citation>
    <scope>NUCLEOTIDE SEQUENCE</scope>
    <source>
        <strain evidence="4">CBS 279.74</strain>
    </source>
</reference>
<dbReference type="PANTHER" id="PTHR47784">
    <property type="entry name" value="STEROL UPTAKE CONTROL PROTEIN 2"/>
    <property type="match status" value="1"/>
</dbReference>
<accession>A0A6G1JRJ6</accession>
<dbReference type="InterPro" id="IPR036864">
    <property type="entry name" value="Zn2-C6_fun-type_DNA-bd_sf"/>
</dbReference>
<dbReference type="PROSITE" id="PS50048">
    <property type="entry name" value="ZN2_CY6_FUNGAL_2"/>
    <property type="match status" value="1"/>
</dbReference>
<dbReference type="SMART" id="SM00066">
    <property type="entry name" value="GAL4"/>
    <property type="match status" value="1"/>
</dbReference>
<dbReference type="CDD" id="cd00067">
    <property type="entry name" value="GAL4"/>
    <property type="match status" value="1"/>
</dbReference>
<evidence type="ECO:0000313" key="4">
    <source>
        <dbReference type="EMBL" id="KAF2703130.1"/>
    </source>
</evidence>
<feature type="region of interest" description="Disordered" evidence="2">
    <location>
        <begin position="1"/>
        <end position="24"/>
    </location>
</feature>
<feature type="compositionally biased region" description="Basic residues" evidence="2">
    <location>
        <begin position="12"/>
        <end position="24"/>
    </location>
</feature>
<keyword evidence="1" id="KW-0539">Nucleus</keyword>
<evidence type="ECO:0000313" key="5">
    <source>
        <dbReference type="Proteomes" id="UP000799428"/>
    </source>
</evidence>
<dbReference type="SUPFAM" id="SSF57701">
    <property type="entry name" value="Zn2/Cys6 DNA-binding domain"/>
    <property type="match status" value="1"/>
</dbReference>
<keyword evidence="5" id="KW-1185">Reference proteome</keyword>
<proteinExistence type="predicted"/>
<dbReference type="GO" id="GO:0001228">
    <property type="term" value="F:DNA-binding transcription activator activity, RNA polymerase II-specific"/>
    <property type="evidence" value="ECO:0007669"/>
    <property type="project" value="TreeGrafter"/>
</dbReference>
<evidence type="ECO:0000259" key="3">
    <source>
        <dbReference type="PROSITE" id="PS50048"/>
    </source>
</evidence>
<feature type="region of interest" description="Disordered" evidence="2">
    <location>
        <begin position="436"/>
        <end position="467"/>
    </location>
</feature>
<dbReference type="Gene3D" id="4.10.240.10">
    <property type="entry name" value="Zn(2)-C6 fungal-type DNA-binding domain"/>
    <property type="match status" value="1"/>
</dbReference>
<dbReference type="AlphaFoldDB" id="A0A6G1JRJ6"/>
<dbReference type="InterPro" id="IPR001138">
    <property type="entry name" value="Zn2Cys6_DnaBD"/>
</dbReference>
<dbReference type="OrthoDB" id="416217at2759"/>
<name>A0A6G1JRJ6_9PLEO</name>
<dbReference type="PROSITE" id="PS00463">
    <property type="entry name" value="ZN2_CY6_FUNGAL_1"/>
    <property type="match status" value="1"/>
</dbReference>
<evidence type="ECO:0000256" key="1">
    <source>
        <dbReference type="ARBA" id="ARBA00023242"/>
    </source>
</evidence>
<dbReference type="Proteomes" id="UP000799428">
    <property type="component" value="Unassembled WGS sequence"/>
</dbReference>
<evidence type="ECO:0000256" key="2">
    <source>
        <dbReference type="SAM" id="MobiDB-lite"/>
    </source>
</evidence>
<dbReference type="Pfam" id="PF00172">
    <property type="entry name" value="Zn_clus"/>
    <property type="match status" value="1"/>
</dbReference>
<gene>
    <name evidence="4" type="ORF">K504DRAFT_508307</name>
</gene>
<dbReference type="InterPro" id="IPR053157">
    <property type="entry name" value="Sterol_Uptake_Regulator"/>
</dbReference>
<sequence>MPANKSRFQHGPGRKRKSHAKSRKGCGNCKLRRVKCDEKRPQCQKCVSYGVSCNYDGKKASLHLSAQGSFQVEFSQNSSTERLVVHMGLPPPVSVSVNRTMVAMANDSLKVASMDMDTNLWTFSERDLGVMKRFQERTAMTIGTAKTAPLYRHAISSLAFQHPFLMHMVLGLTLLHDAHLCTHSPALAATYTHNALQHWNTATKLFNHVLSNPIIPTARDAIWTTGALIGAVVFAYVESPDVSTAWPLKPPDPNDLDWLKLSEGKKAIWKVADPLRPDSIFHNIYQEQGFAAVPTWIEENDLSRIPPDILAIFDIGAQSTLTNNVYHLPVLILARLDDMTPTHEDILNFLYFMGYMTAGFRHLLQSKDPRALLLLAWWFETLKDGDIWWLKKRSKVGGESIKRWFEGRFGIAMVAQLFRRLENGRYHAGRWDAWKNSNDDGDDDDDDDDDDNNNNNNQGPPMLPAPWCGVPAPYEGMGCPVQ</sequence>